<protein>
    <submittedName>
        <fullName evidence="2">Uncharacterized protein</fullName>
    </submittedName>
</protein>
<accession>A0A803NC82</accession>
<keyword evidence="1" id="KW-0175">Coiled coil</keyword>
<feature type="coiled-coil region" evidence="1">
    <location>
        <begin position="287"/>
        <end position="352"/>
    </location>
</feature>
<dbReference type="AlphaFoldDB" id="A0A803NC82"/>
<proteinExistence type="predicted"/>
<evidence type="ECO:0000313" key="3">
    <source>
        <dbReference type="Proteomes" id="UP000596660"/>
    </source>
</evidence>
<dbReference type="Proteomes" id="UP000596660">
    <property type="component" value="Unplaced"/>
</dbReference>
<organism evidence="2 3">
    <name type="scientific">Chenopodium quinoa</name>
    <name type="common">Quinoa</name>
    <dbReference type="NCBI Taxonomy" id="63459"/>
    <lineage>
        <taxon>Eukaryota</taxon>
        <taxon>Viridiplantae</taxon>
        <taxon>Streptophyta</taxon>
        <taxon>Embryophyta</taxon>
        <taxon>Tracheophyta</taxon>
        <taxon>Spermatophyta</taxon>
        <taxon>Magnoliopsida</taxon>
        <taxon>eudicotyledons</taxon>
        <taxon>Gunneridae</taxon>
        <taxon>Pentapetalae</taxon>
        <taxon>Caryophyllales</taxon>
        <taxon>Chenopodiaceae</taxon>
        <taxon>Chenopodioideae</taxon>
        <taxon>Atripliceae</taxon>
        <taxon>Chenopodium</taxon>
    </lineage>
</organism>
<evidence type="ECO:0000313" key="2">
    <source>
        <dbReference type="EnsemblPlants" id="AUR62043696-RA:cds"/>
    </source>
</evidence>
<reference evidence="2" key="2">
    <citation type="submission" date="2021-03" db="UniProtKB">
        <authorList>
            <consortium name="EnsemblPlants"/>
        </authorList>
    </citation>
    <scope>IDENTIFICATION</scope>
</reference>
<dbReference type="Gramene" id="AUR62043696-RA">
    <property type="protein sequence ID" value="AUR62043696-RA:cds"/>
    <property type="gene ID" value="AUR62043696"/>
</dbReference>
<keyword evidence="3" id="KW-1185">Reference proteome</keyword>
<sequence length="378" mass="43571">MPRMKQTSYQLEVAARDAAESSKKPEQIRLNFPLTLNAFRRLLTLKRDGQSERWWSWYRASRKYTVHPKLSSYKGWQDKFFLLSVPDDFPIRRTFYRPHPRFDTISKRELDQHELRVVSHFDIVESEDDKGRPRLTPKVWMPNVGYILDNAPLSHVMSNQWIECPEGRLSGEVVKRFSVLDGHLGDRWQPELDVSWNESLFANDPMRGGNLGCWLLRNLAPPMDKLAGAIGPLAAQHMHDLMKAIMSGTEVVEMYRQHHQSSLDNAGKVISKIREAKQKDDLEMAALRDKVAKLEGFEKDVQLLKNQIAEKSKDVERIPLLEKDLSDAKVSIQNMEEKVKKMEADKPIIRQRAVGSYLTSAEFATKLQDRFGGGWTTA</sequence>
<dbReference type="EnsemblPlants" id="AUR62043696-RA">
    <property type="protein sequence ID" value="AUR62043696-RA:cds"/>
    <property type="gene ID" value="AUR62043696"/>
</dbReference>
<name>A0A803NC82_CHEQI</name>
<reference evidence="2" key="1">
    <citation type="journal article" date="2017" name="Nature">
        <title>The genome of Chenopodium quinoa.</title>
        <authorList>
            <person name="Jarvis D.E."/>
            <person name="Ho Y.S."/>
            <person name="Lightfoot D.J."/>
            <person name="Schmoeckel S.M."/>
            <person name="Li B."/>
            <person name="Borm T.J.A."/>
            <person name="Ohyanagi H."/>
            <person name="Mineta K."/>
            <person name="Michell C.T."/>
            <person name="Saber N."/>
            <person name="Kharbatia N.M."/>
            <person name="Rupper R.R."/>
            <person name="Sharp A.R."/>
            <person name="Dally N."/>
            <person name="Boughton B.A."/>
            <person name="Woo Y.H."/>
            <person name="Gao G."/>
            <person name="Schijlen E.G.W.M."/>
            <person name="Guo X."/>
            <person name="Momin A.A."/>
            <person name="Negrao S."/>
            <person name="Al-Babili S."/>
            <person name="Gehring C."/>
            <person name="Roessner U."/>
            <person name="Jung C."/>
            <person name="Murphy K."/>
            <person name="Arold S.T."/>
            <person name="Gojobori T."/>
            <person name="van der Linden C.G."/>
            <person name="van Loo E.N."/>
            <person name="Jellen E.N."/>
            <person name="Maughan P.J."/>
            <person name="Tester M."/>
        </authorList>
    </citation>
    <scope>NUCLEOTIDE SEQUENCE [LARGE SCALE GENOMIC DNA]</scope>
    <source>
        <strain evidence="2">cv. PI 614886</strain>
    </source>
</reference>
<evidence type="ECO:0000256" key="1">
    <source>
        <dbReference type="SAM" id="Coils"/>
    </source>
</evidence>